<organism evidence="1 2">
    <name type="scientific">Sulfuriferula plumbiphila</name>
    <dbReference type="NCBI Taxonomy" id="171865"/>
    <lineage>
        <taxon>Bacteria</taxon>
        <taxon>Pseudomonadati</taxon>
        <taxon>Pseudomonadota</taxon>
        <taxon>Betaproteobacteria</taxon>
        <taxon>Nitrosomonadales</taxon>
        <taxon>Sulfuricellaceae</taxon>
        <taxon>Sulfuriferula</taxon>
    </lineage>
</organism>
<protein>
    <submittedName>
        <fullName evidence="1">Uncharacterized protein</fullName>
    </submittedName>
</protein>
<dbReference type="AlphaFoldDB" id="A0A512L400"/>
<dbReference type="Proteomes" id="UP000321337">
    <property type="component" value="Unassembled WGS sequence"/>
</dbReference>
<sequence length="233" mass="24601">MHQLLDKMQALMGKHRDAPVMLEAEPAPLPSTDGVSEATPFPVLTDIVRRGEILADAPPVTPQPLSDFTAEIASPAGVTVNFPEAFTRTGQSGPFTAALATPVLTDIVRYGEVLAETSPDALQATAPGTPAQIAHLAATADGIPEAFTSPEQAELLATAVATHVLGMIDGHLMYEVNTVMAQRLRRVVDDTLSTLLTQLALDIESIVREAVAEELARHGIHPANTPENPSNPV</sequence>
<name>A0A512L400_9PROT</name>
<proteinExistence type="predicted"/>
<reference evidence="1 2" key="1">
    <citation type="submission" date="2019-07" db="EMBL/GenBank/DDBJ databases">
        <title>Whole genome shotgun sequence of Thiobacillus plumbophilus NBRC 107929.</title>
        <authorList>
            <person name="Hosoyama A."/>
            <person name="Uohara A."/>
            <person name="Ohji S."/>
            <person name="Ichikawa N."/>
        </authorList>
    </citation>
    <scope>NUCLEOTIDE SEQUENCE [LARGE SCALE GENOMIC DNA]</scope>
    <source>
        <strain evidence="1 2">NBRC 107929</strain>
    </source>
</reference>
<gene>
    <name evidence="1" type="ORF">TPL01_03360</name>
</gene>
<evidence type="ECO:0000313" key="1">
    <source>
        <dbReference type="EMBL" id="GEP29198.1"/>
    </source>
</evidence>
<evidence type="ECO:0000313" key="2">
    <source>
        <dbReference type="Proteomes" id="UP000321337"/>
    </source>
</evidence>
<accession>A0A512L400</accession>
<dbReference type="EMBL" id="BKAD01000003">
    <property type="protein sequence ID" value="GEP29198.1"/>
    <property type="molecule type" value="Genomic_DNA"/>
</dbReference>
<comment type="caution">
    <text evidence="1">The sequence shown here is derived from an EMBL/GenBank/DDBJ whole genome shotgun (WGS) entry which is preliminary data.</text>
</comment>
<keyword evidence="2" id="KW-1185">Reference proteome</keyword>